<accession>A0ABP0X770</accession>
<proteinExistence type="predicted"/>
<dbReference type="EMBL" id="OZ020101">
    <property type="protein sequence ID" value="CAK9274230.1"/>
    <property type="molecule type" value="Genomic_DNA"/>
</dbReference>
<evidence type="ECO:0000313" key="2">
    <source>
        <dbReference type="Proteomes" id="UP001497444"/>
    </source>
</evidence>
<name>A0ABP0X770_9BRYO</name>
<organism evidence="1 2">
    <name type="scientific">Sphagnum jensenii</name>
    <dbReference type="NCBI Taxonomy" id="128206"/>
    <lineage>
        <taxon>Eukaryota</taxon>
        <taxon>Viridiplantae</taxon>
        <taxon>Streptophyta</taxon>
        <taxon>Embryophyta</taxon>
        <taxon>Bryophyta</taxon>
        <taxon>Sphagnophytina</taxon>
        <taxon>Sphagnopsida</taxon>
        <taxon>Sphagnales</taxon>
        <taxon>Sphagnaceae</taxon>
        <taxon>Sphagnum</taxon>
    </lineage>
</organism>
<keyword evidence="2" id="KW-1185">Reference proteome</keyword>
<dbReference type="Proteomes" id="UP001497444">
    <property type="component" value="Chromosome 6"/>
</dbReference>
<reference evidence="1" key="1">
    <citation type="submission" date="2024-02" db="EMBL/GenBank/DDBJ databases">
        <authorList>
            <consortium name="ELIXIR-Norway"/>
            <consortium name="Elixir Norway"/>
        </authorList>
    </citation>
    <scope>NUCLEOTIDE SEQUENCE</scope>
</reference>
<sequence>MEQKCQPPVEKWRLVFERHTKMGSGGCDITQVEVGVRCLTKEFAAALQQIINEYIKALRNYHAGQQVPADVLLSPKPAKIMKCEKLQLQIPVCLNCLPICPDQPGMCGSL</sequence>
<gene>
    <name evidence="1" type="ORF">CSSPJE1EN1_LOCUS19708</name>
</gene>
<evidence type="ECO:0000313" key="1">
    <source>
        <dbReference type="EMBL" id="CAK9274230.1"/>
    </source>
</evidence>
<protein>
    <submittedName>
        <fullName evidence="1">Uncharacterized protein</fullName>
    </submittedName>
</protein>